<dbReference type="InterPro" id="IPR020846">
    <property type="entry name" value="MFS_dom"/>
</dbReference>
<keyword evidence="2" id="KW-0813">Transport</keyword>
<name>A0A1H3QMC8_9PSEU</name>
<feature type="transmembrane region" description="Helical" evidence="9">
    <location>
        <begin position="335"/>
        <end position="360"/>
    </location>
</feature>
<dbReference type="SUPFAM" id="SSF103473">
    <property type="entry name" value="MFS general substrate transporter"/>
    <property type="match status" value="1"/>
</dbReference>
<dbReference type="PROSITE" id="PS50850">
    <property type="entry name" value="MFS"/>
    <property type="match status" value="1"/>
</dbReference>
<feature type="transmembrane region" description="Helical" evidence="9">
    <location>
        <begin position="17"/>
        <end position="47"/>
    </location>
</feature>
<evidence type="ECO:0000256" key="9">
    <source>
        <dbReference type="SAM" id="Phobius"/>
    </source>
</evidence>
<evidence type="ECO:0000256" key="5">
    <source>
        <dbReference type="ARBA" id="ARBA00022847"/>
    </source>
</evidence>
<evidence type="ECO:0000256" key="1">
    <source>
        <dbReference type="ARBA" id="ARBA00004651"/>
    </source>
</evidence>
<dbReference type="InterPro" id="IPR051084">
    <property type="entry name" value="H+-coupled_symporters"/>
</dbReference>
<keyword evidence="6 9" id="KW-1133">Transmembrane helix</keyword>
<evidence type="ECO:0000256" key="2">
    <source>
        <dbReference type="ARBA" id="ARBA00022448"/>
    </source>
</evidence>
<feature type="transmembrane region" description="Helical" evidence="9">
    <location>
        <begin position="113"/>
        <end position="132"/>
    </location>
</feature>
<dbReference type="STRING" id="418495.SAMN05216215_104853"/>
<keyword evidence="7 9" id="KW-0472">Membrane</keyword>
<feature type="transmembrane region" description="Helical" evidence="9">
    <location>
        <begin position="402"/>
        <end position="421"/>
    </location>
</feature>
<dbReference type="PANTHER" id="PTHR43528">
    <property type="entry name" value="ALPHA-KETOGLUTARATE PERMEASE"/>
    <property type="match status" value="1"/>
</dbReference>
<dbReference type="Proteomes" id="UP000199529">
    <property type="component" value="Unassembled WGS sequence"/>
</dbReference>
<evidence type="ECO:0000256" key="4">
    <source>
        <dbReference type="ARBA" id="ARBA00022692"/>
    </source>
</evidence>
<dbReference type="Pfam" id="PF07690">
    <property type="entry name" value="MFS_1"/>
    <property type="match status" value="1"/>
</dbReference>
<dbReference type="RefSeq" id="WP_093274497.1">
    <property type="nucleotide sequence ID" value="NZ_FNOK01000048.1"/>
</dbReference>
<dbReference type="AlphaFoldDB" id="A0A1H3QMC8"/>
<evidence type="ECO:0000313" key="11">
    <source>
        <dbReference type="EMBL" id="SDZ14251.1"/>
    </source>
</evidence>
<proteinExistence type="predicted"/>
<sequence length="469" mass="49612">MDPSTAARPPRRSGKRILAACASGNFVEWLDFSLYGFSATVIAQTFFPADSGAVALLGTFAIYGVAFVARPAGGIVFSRIGDRLGRRAALSASIVMMGLATVAIGLLPGYETAGIGAPILLLVCRLAQGFSAGGEYTGAATFTLEHAPPGRRALWTTFVHSFSLAGTLAGILVILLFRFASPEAYSSGGWRWTFVAVGLLAGFGLYLRLRLDETPVYRELKADGAARIRPLKDVVRQHARQMVVLFAYYAYVGVLTYLITGYMPTYLTKVVGFESTTALVLQAAVVVFQICLFLVLARLIDSGRAPRRRLVIIGSASGVVLAVPAFLLITTGTVWTGFLGMSLLSVPIILTTSGAMLIAMEMLPTDARFTGVALPYNLAYALFAGTAPLVGELLVTATGNSIMPAVYATSIAVVALPVLFFGMPETKDFHLGTGTAEPSRSALGRGNDSSREPNGRPGLHRTTGGDHLA</sequence>
<keyword evidence="12" id="KW-1185">Reference proteome</keyword>
<evidence type="ECO:0000256" key="3">
    <source>
        <dbReference type="ARBA" id="ARBA00022475"/>
    </source>
</evidence>
<evidence type="ECO:0000256" key="8">
    <source>
        <dbReference type="SAM" id="MobiDB-lite"/>
    </source>
</evidence>
<feature type="domain" description="Major facilitator superfamily (MFS) profile" evidence="10">
    <location>
        <begin position="17"/>
        <end position="427"/>
    </location>
</feature>
<reference evidence="12" key="1">
    <citation type="submission" date="2016-10" db="EMBL/GenBank/DDBJ databases">
        <authorList>
            <person name="Varghese N."/>
            <person name="Submissions S."/>
        </authorList>
    </citation>
    <scope>NUCLEOTIDE SEQUENCE [LARGE SCALE GENOMIC DNA]</scope>
    <source>
        <strain evidence="12">CGMCC 4.3530</strain>
    </source>
</reference>
<dbReference type="GO" id="GO:0005886">
    <property type="term" value="C:plasma membrane"/>
    <property type="evidence" value="ECO:0007669"/>
    <property type="project" value="UniProtKB-SubCell"/>
</dbReference>
<feature type="transmembrane region" description="Helical" evidence="9">
    <location>
        <begin position="372"/>
        <end position="390"/>
    </location>
</feature>
<evidence type="ECO:0000256" key="6">
    <source>
        <dbReference type="ARBA" id="ARBA00022989"/>
    </source>
</evidence>
<feature type="transmembrane region" description="Helical" evidence="9">
    <location>
        <begin position="242"/>
        <end position="259"/>
    </location>
</feature>
<evidence type="ECO:0000259" key="10">
    <source>
        <dbReference type="PROSITE" id="PS50850"/>
    </source>
</evidence>
<dbReference type="InterPro" id="IPR036259">
    <property type="entry name" value="MFS_trans_sf"/>
</dbReference>
<keyword evidence="3" id="KW-1003">Cell membrane</keyword>
<evidence type="ECO:0000256" key="7">
    <source>
        <dbReference type="ARBA" id="ARBA00023136"/>
    </source>
</evidence>
<feature type="transmembrane region" description="Helical" evidence="9">
    <location>
        <begin position="189"/>
        <end position="209"/>
    </location>
</feature>
<dbReference type="EMBL" id="FNOK01000048">
    <property type="protein sequence ID" value="SDZ14251.1"/>
    <property type="molecule type" value="Genomic_DNA"/>
</dbReference>
<dbReference type="InterPro" id="IPR011701">
    <property type="entry name" value="MFS"/>
</dbReference>
<feature type="transmembrane region" description="Helical" evidence="9">
    <location>
        <begin position="89"/>
        <end position="107"/>
    </location>
</feature>
<dbReference type="GO" id="GO:0015293">
    <property type="term" value="F:symporter activity"/>
    <property type="evidence" value="ECO:0007669"/>
    <property type="project" value="UniProtKB-KW"/>
</dbReference>
<feature type="transmembrane region" description="Helical" evidence="9">
    <location>
        <begin position="279"/>
        <end position="297"/>
    </location>
</feature>
<dbReference type="PANTHER" id="PTHR43528:SF1">
    <property type="entry name" value="ALPHA-KETOGLUTARATE PERMEASE"/>
    <property type="match status" value="1"/>
</dbReference>
<protein>
    <submittedName>
        <fullName evidence="11">MFS transporter, MHS family, proline/betaine transporter</fullName>
    </submittedName>
</protein>
<evidence type="ECO:0000313" key="12">
    <source>
        <dbReference type="Proteomes" id="UP000199529"/>
    </source>
</evidence>
<feature type="transmembrane region" description="Helical" evidence="9">
    <location>
        <begin position="153"/>
        <end position="177"/>
    </location>
</feature>
<organism evidence="11 12">
    <name type="scientific">Saccharopolyspora shandongensis</name>
    <dbReference type="NCBI Taxonomy" id="418495"/>
    <lineage>
        <taxon>Bacteria</taxon>
        <taxon>Bacillati</taxon>
        <taxon>Actinomycetota</taxon>
        <taxon>Actinomycetes</taxon>
        <taxon>Pseudonocardiales</taxon>
        <taxon>Pseudonocardiaceae</taxon>
        <taxon>Saccharopolyspora</taxon>
    </lineage>
</organism>
<dbReference type="Gene3D" id="1.20.1250.20">
    <property type="entry name" value="MFS general substrate transporter like domains"/>
    <property type="match status" value="1"/>
</dbReference>
<keyword evidence="5" id="KW-0769">Symport</keyword>
<feature type="transmembrane region" description="Helical" evidence="9">
    <location>
        <begin position="309"/>
        <end position="329"/>
    </location>
</feature>
<dbReference type="OrthoDB" id="8953821at2"/>
<feature type="region of interest" description="Disordered" evidence="8">
    <location>
        <begin position="431"/>
        <end position="469"/>
    </location>
</feature>
<keyword evidence="4 9" id="KW-0812">Transmembrane</keyword>
<gene>
    <name evidence="11" type="ORF">SAMN05216215_104853</name>
</gene>
<accession>A0A1H3QMC8</accession>
<feature type="transmembrane region" description="Helical" evidence="9">
    <location>
        <begin position="53"/>
        <end position="77"/>
    </location>
</feature>
<comment type="subcellular location">
    <subcellularLocation>
        <location evidence="1">Cell membrane</location>
        <topology evidence="1">Multi-pass membrane protein</topology>
    </subcellularLocation>
</comment>